<evidence type="ECO:0000256" key="1">
    <source>
        <dbReference type="SAM" id="MobiDB-lite"/>
    </source>
</evidence>
<feature type="transmembrane region" description="Helical" evidence="2">
    <location>
        <begin position="12"/>
        <end position="30"/>
    </location>
</feature>
<keyword evidence="4" id="KW-1185">Reference proteome</keyword>
<evidence type="ECO:0000256" key="2">
    <source>
        <dbReference type="SAM" id="Phobius"/>
    </source>
</evidence>
<evidence type="ECO:0000313" key="3">
    <source>
        <dbReference type="EMBL" id="SCY94464.1"/>
    </source>
</evidence>
<organism evidence="3 4">
    <name type="scientific">Alkaliphilus peptidifermentans DSM 18978</name>
    <dbReference type="NCBI Taxonomy" id="1120976"/>
    <lineage>
        <taxon>Bacteria</taxon>
        <taxon>Bacillati</taxon>
        <taxon>Bacillota</taxon>
        <taxon>Clostridia</taxon>
        <taxon>Peptostreptococcales</taxon>
        <taxon>Natronincolaceae</taxon>
        <taxon>Alkaliphilus</taxon>
    </lineage>
</organism>
<feature type="compositionally biased region" description="Basic and acidic residues" evidence="1">
    <location>
        <begin position="91"/>
        <end position="119"/>
    </location>
</feature>
<name>A0A1G5K1X7_9FIRM</name>
<reference evidence="3 4" key="1">
    <citation type="submission" date="2016-10" db="EMBL/GenBank/DDBJ databases">
        <authorList>
            <person name="de Groot N.N."/>
        </authorList>
    </citation>
    <scope>NUCLEOTIDE SEQUENCE [LARGE SCALE GENOMIC DNA]</scope>
    <source>
        <strain evidence="3 4">DSM 18978</strain>
    </source>
</reference>
<dbReference type="EMBL" id="FMUS01000023">
    <property type="protein sequence ID" value="SCY94464.1"/>
    <property type="molecule type" value="Genomic_DNA"/>
</dbReference>
<proteinExistence type="predicted"/>
<dbReference type="OrthoDB" id="284838at2"/>
<dbReference type="AlphaFoldDB" id="A0A1G5K1X7"/>
<feature type="region of interest" description="Disordered" evidence="1">
    <location>
        <begin position="88"/>
        <end position="136"/>
    </location>
</feature>
<protein>
    <submittedName>
        <fullName evidence="3">Uncharacterized protein</fullName>
    </submittedName>
</protein>
<dbReference type="Gene3D" id="3.90.1720.10">
    <property type="entry name" value="endopeptidase domain like (from Nostoc punctiforme)"/>
    <property type="match status" value="1"/>
</dbReference>
<evidence type="ECO:0000313" key="4">
    <source>
        <dbReference type="Proteomes" id="UP000198636"/>
    </source>
</evidence>
<gene>
    <name evidence="3" type="ORF">SAMN03080606_03176</name>
</gene>
<sequence>MGQKKFKITTMVILISFVLSILTLTSYYIFAQKHEDSSLNDIAEIEDVEDEKESIEENLTDNENIIDEIESEEEAADDISRDEEAISGIEENVKNDENKKDNKNEANTKKTEEKDKAVEHNNSTDSIDSNKENKEQERLLNETLNRYVLDMIKTYPIGTPYLLNTDYANYNGVTTNLYYKDTLLLRANPKGDRASHCVGITFEVFFKAMQERNRAVGLSADDLNGMNWDQLYDFVLTWYVASSNKSTHNLTVALEKYGVGRRINNLEDARAGDFIDFSRENHTGHTVVFLNWIKDNEKIVGLRYWSSQKSTNGINYREEYFNILNEDGKKYGNIIIDQVYIGRVSSINSYKTY</sequence>
<accession>A0A1G5K1X7</accession>
<dbReference type="RefSeq" id="WP_091545504.1">
    <property type="nucleotide sequence ID" value="NZ_FMUS01000023.1"/>
</dbReference>
<keyword evidence="2" id="KW-0812">Transmembrane</keyword>
<keyword evidence="2" id="KW-0472">Membrane</keyword>
<dbReference type="Proteomes" id="UP000198636">
    <property type="component" value="Unassembled WGS sequence"/>
</dbReference>
<keyword evidence="2" id="KW-1133">Transmembrane helix</keyword>